<organism evidence="4 5">
    <name type="scientific">Sphingobacterium kitahiroshimense</name>
    <dbReference type="NCBI Taxonomy" id="470446"/>
    <lineage>
        <taxon>Bacteria</taxon>
        <taxon>Pseudomonadati</taxon>
        <taxon>Bacteroidota</taxon>
        <taxon>Sphingobacteriia</taxon>
        <taxon>Sphingobacteriales</taxon>
        <taxon>Sphingobacteriaceae</taxon>
        <taxon>Sphingobacterium</taxon>
    </lineage>
</organism>
<dbReference type="PANTHER" id="PTHR43877:SF1">
    <property type="entry name" value="ACETYLTRANSFERASE"/>
    <property type="match status" value="1"/>
</dbReference>
<dbReference type="PROSITE" id="PS51186">
    <property type="entry name" value="GNAT"/>
    <property type="match status" value="1"/>
</dbReference>
<name>A0ABV0BXX7_9SPHI</name>
<accession>A0ABV0BXX7</accession>
<protein>
    <submittedName>
        <fullName evidence="4">GNAT family N-acetyltransferase</fullName>
    </submittedName>
</protein>
<gene>
    <name evidence="4" type="ORF">ABE541_19340</name>
</gene>
<dbReference type="Proteomes" id="UP001409291">
    <property type="component" value="Unassembled WGS sequence"/>
</dbReference>
<comment type="caution">
    <text evidence="4">The sequence shown here is derived from an EMBL/GenBank/DDBJ whole genome shotgun (WGS) entry which is preliminary data.</text>
</comment>
<dbReference type="EMBL" id="JBDJNQ010000010">
    <property type="protein sequence ID" value="MEN5379429.1"/>
    <property type="molecule type" value="Genomic_DNA"/>
</dbReference>
<dbReference type="CDD" id="cd04301">
    <property type="entry name" value="NAT_SF"/>
    <property type="match status" value="1"/>
</dbReference>
<reference evidence="4 5" key="1">
    <citation type="submission" date="2024-04" db="EMBL/GenBank/DDBJ databases">
        <title>WGS of bacteria from Torrens River.</title>
        <authorList>
            <person name="Wyrsch E.R."/>
            <person name="Drigo B."/>
        </authorList>
    </citation>
    <scope>NUCLEOTIDE SEQUENCE [LARGE SCALE GENOMIC DNA]</scope>
    <source>
        <strain evidence="4 5">TWI391</strain>
    </source>
</reference>
<evidence type="ECO:0000313" key="5">
    <source>
        <dbReference type="Proteomes" id="UP001409291"/>
    </source>
</evidence>
<dbReference type="InterPro" id="IPR000182">
    <property type="entry name" value="GNAT_dom"/>
</dbReference>
<evidence type="ECO:0000256" key="2">
    <source>
        <dbReference type="ARBA" id="ARBA00023315"/>
    </source>
</evidence>
<dbReference type="Gene3D" id="3.40.630.30">
    <property type="match status" value="1"/>
</dbReference>
<dbReference type="PANTHER" id="PTHR43877">
    <property type="entry name" value="AMINOALKYLPHOSPHONATE N-ACETYLTRANSFERASE-RELATED-RELATED"/>
    <property type="match status" value="1"/>
</dbReference>
<evidence type="ECO:0000259" key="3">
    <source>
        <dbReference type="PROSITE" id="PS51186"/>
    </source>
</evidence>
<feature type="domain" description="N-acetyltransferase" evidence="3">
    <location>
        <begin position="1"/>
        <end position="146"/>
    </location>
</feature>
<keyword evidence="1" id="KW-0808">Transferase</keyword>
<evidence type="ECO:0000256" key="1">
    <source>
        <dbReference type="ARBA" id="ARBA00022679"/>
    </source>
</evidence>
<dbReference type="SUPFAM" id="SSF55729">
    <property type="entry name" value="Acyl-CoA N-acyltransferases (Nat)"/>
    <property type="match status" value="1"/>
</dbReference>
<dbReference type="RefSeq" id="WP_346582180.1">
    <property type="nucleotide sequence ID" value="NZ_JBDJLH010000002.1"/>
</dbReference>
<dbReference type="InterPro" id="IPR016181">
    <property type="entry name" value="Acyl_CoA_acyltransferase"/>
</dbReference>
<evidence type="ECO:0000313" key="4">
    <source>
        <dbReference type="EMBL" id="MEN5379429.1"/>
    </source>
</evidence>
<proteinExistence type="predicted"/>
<dbReference type="InterPro" id="IPR050832">
    <property type="entry name" value="Bact_Acetyltransf"/>
</dbReference>
<keyword evidence="2" id="KW-0012">Acyltransferase</keyword>
<keyword evidence="5" id="KW-1185">Reference proteome</keyword>
<sequence>MKFRVARVGDIPQIQVVRNAVKENMLSDPNLVSDEDCKDFLIRRGRGWICEIDQRIIGFSIVDLVDYNIWALFVHPDYEKQGIGKQLHDVMLNWYFDKTKQTVWLGTAPGTRASIFYKTAGWKEVGMHGKGEIKFEMTFEAWKTLNFD</sequence>
<dbReference type="Pfam" id="PF00583">
    <property type="entry name" value="Acetyltransf_1"/>
    <property type="match status" value="1"/>
</dbReference>